<dbReference type="PANTHER" id="PTHR43445:SF3">
    <property type="entry name" value="UDP-N-ACETYLMURAMATE--L-ALANINE LIGASE"/>
    <property type="match status" value="1"/>
</dbReference>
<dbReference type="InterPro" id="IPR050061">
    <property type="entry name" value="MurCDEF_pg_biosynth"/>
</dbReference>
<accession>A0A1M6RI19</accession>
<feature type="domain" description="Mur ligase C-terminal" evidence="10">
    <location>
        <begin position="316"/>
        <end position="449"/>
    </location>
</feature>
<dbReference type="InterPro" id="IPR000713">
    <property type="entry name" value="Mur_ligase_N"/>
</dbReference>
<sequence>MSMLSQEQSFFFVGVAGSGMSAIAEYLAGKGFSISGSDRKFSSADGDALRAQLEMTGVKVFPQDGSGIQKNLSAIVVSSAIEESNPDIKRALELGIPRMHRSEMLAKISESVKTICVSGTSGKSSVTGMIWHILHEAGLSPSILSGAALVSLEKQGRIGNSFTGSGEWLVAEADESDGTLVRYSPEIGVILNIGKDHKEIAELQEIFATFSNNITAKNKTLIVNEADELANAFSVNHLDDFGLEAKAGVQGMDFKPEGYSIAFRVRHQGELVSCKLPLPGHHNMMNALAAIAVALKVGVSLRQCADALSSFAGIHRRHQILGTFHGVTVVDDFAHNPAKIAASIRAAQDFTKGRVLAYFQPHGFGPTRFLRNDLVQAISEALRSQDAAFLSEIYYAGGTVSRDISSADLVRDLLAKNVAAHYSAERLECGHRMVQFAKPGDTILVMGARDPSLSDFAQKIAEELAK</sequence>
<feature type="domain" description="Mur ligase N-terminal catalytic" evidence="9">
    <location>
        <begin position="12"/>
        <end position="110"/>
    </location>
</feature>
<dbReference type="Gene3D" id="3.40.50.720">
    <property type="entry name" value="NAD(P)-binding Rossmann-like Domain"/>
    <property type="match status" value="1"/>
</dbReference>
<dbReference type="GO" id="GO:0009252">
    <property type="term" value="P:peptidoglycan biosynthetic process"/>
    <property type="evidence" value="ECO:0007669"/>
    <property type="project" value="UniProtKB-KW"/>
</dbReference>
<evidence type="ECO:0000256" key="4">
    <source>
        <dbReference type="ARBA" id="ARBA00022840"/>
    </source>
</evidence>
<name>A0A1M6RI19_9BACT</name>
<evidence type="ECO:0000256" key="7">
    <source>
        <dbReference type="ARBA" id="ARBA00023306"/>
    </source>
</evidence>
<gene>
    <name evidence="12" type="ORF">SAMN05720469_1049</name>
</gene>
<evidence type="ECO:0000259" key="10">
    <source>
        <dbReference type="Pfam" id="PF02875"/>
    </source>
</evidence>
<dbReference type="Pfam" id="PF02875">
    <property type="entry name" value="Mur_ligase_C"/>
    <property type="match status" value="1"/>
</dbReference>
<keyword evidence="2" id="KW-0132">Cell division</keyword>
<keyword evidence="6" id="KW-0573">Peptidoglycan synthesis</keyword>
<reference evidence="13" key="1">
    <citation type="submission" date="2016-11" db="EMBL/GenBank/DDBJ databases">
        <authorList>
            <person name="Varghese N."/>
            <person name="Submissions S."/>
        </authorList>
    </citation>
    <scope>NUCLEOTIDE SEQUENCE [LARGE SCALE GENOMIC DNA]</scope>
    <source>
        <strain evidence="13">UWOS</strain>
    </source>
</reference>
<dbReference type="InterPro" id="IPR004101">
    <property type="entry name" value="Mur_ligase_C"/>
</dbReference>
<keyword evidence="5" id="KW-0133">Cell shape</keyword>
<dbReference type="Gene3D" id="3.40.1190.10">
    <property type="entry name" value="Mur-like, catalytic domain"/>
    <property type="match status" value="1"/>
</dbReference>
<dbReference type="InterPro" id="IPR013221">
    <property type="entry name" value="Mur_ligase_cen"/>
</dbReference>
<keyword evidence="1 12" id="KW-0436">Ligase</keyword>
<dbReference type="GO" id="GO:0071555">
    <property type="term" value="P:cell wall organization"/>
    <property type="evidence" value="ECO:0007669"/>
    <property type="project" value="UniProtKB-KW"/>
</dbReference>
<dbReference type="AlphaFoldDB" id="A0A1M6RI19"/>
<evidence type="ECO:0000256" key="6">
    <source>
        <dbReference type="ARBA" id="ARBA00022984"/>
    </source>
</evidence>
<dbReference type="InterPro" id="IPR036615">
    <property type="entry name" value="Mur_ligase_C_dom_sf"/>
</dbReference>
<dbReference type="SUPFAM" id="SSF53623">
    <property type="entry name" value="MurD-like peptide ligases, catalytic domain"/>
    <property type="match status" value="1"/>
</dbReference>
<dbReference type="Gene3D" id="3.90.190.20">
    <property type="entry name" value="Mur ligase, C-terminal domain"/>
    <property type="match status" value="1"/>
</dbReference>
<dbReference type="GO" id="GO:0051301">
    <property type="term" value="P:cell division"/>
    <property type="evidence" value="ECO:0007669"/>
    <property type="project" value="UniProtKB-KW"/>
</dbReference>
<dbReference type="PANTHER" id="PTHR43445">
    <property type="entry name" value="UDP-N-ACETYLMURAMATE--L-ALANINE LIGASE-RELATED"/>
    <property type="match status" value="1"/>
</dbReference>
<keyword evidence="4" id="KW-0067">ATP-binding</keyword>
<dbReference type="InterPro" id="IPR036565">
    <property type="entry name" value="Mur-like_cat_sf"/>
</dbReference>
<dbReference type="Pfam" id="PF01225">
    <property type="entry name" value="Mur_ligase"/>
    <property type="match status" value="1"/>
</dbReference>
<dbReference type="SUPFAM" id="SSF53244">
    <property type="entry name" value="MurD-like peptide ligases, peptide-binding domain"/>
    <property type="match status" value="1"/>
</dbReference>
<evidence type="ECO:0000256" key="3">
    <source>
        <dbReference type="ARBA" id="ARBA00022741"/>
    </source>
</evidence>
<feature type="domain" description="Mur ligase central" evidence="11">
    <location>
        <begin position="117"/>
        <end position="294"/>
    </location>
</feature>
<dbReference type="GO" id="GO:0008360">
    <property type="term" value="P:regulation of cell shape"/>
    <property type="evidence" value="ECO:0007669"/>
    <property type="project" value="UniProtKB-KW"/>
</dbReference>
<keyword evidence="13" id="KW-1185">Reference proteome</keyword>
<evidence type="ECO:0000259" key="11">
    <source>
        <dbReference type="Pfam" id="PF08245"/>
    </source>
</evidence>
<protein>
    <submittedName>
        <fullName evidence="12">UDP-N-acetylmuramate--alanine ligase</fullName>
    </submittedName>
</protein>
<dbReference type="GO" id="GO:0016881">
    <property type="term" value="F:acid-amino acid ligase activity"/>
    <property type="evidence" value="ECO:0007669"/>
    <property type="project" value="InterPro"/>
</dbReference>
<evidence type="ECO:0000313" key="12">
    <source>
        <dbReference type="EMBL" id="SHK32083.1"/>
    </source>
</evidence>
<keyword evidence="8" id="KW-0961">Cell wall biogenesis/degradation</keyword>
<evidence type="ECO:0000256" key="1">
    <source>
        <dbReference type="ARBA" id="ARBA00022598"/>
    </source>
</evidence>
<evidence type="ECO:0000313" key="13">
    <source>
        <dbReference type="Proteomes" id="UP000184275"/>
    </source>
</evidence>
<evidence type="ECO:0000256" key="5">
    <source>
        <dbReference type="ARBA" id="ARBA00022960"/>
    </source>
</evidence>
<keyword evidence="3" id="KW-0547">Nucleotide-binding</keyword>
<dbReference type="Proteomes" id="UP000184275">
    <property type="component" value="Unassembled WGS sequence"/>
</dbReference>
<dbReference type="GO" id="GO:0005524">
    <property type="term" value="F:ATP binding"/>
    <property type="evidence" value="ECO:0007669"/>
    <property type="project" value="UniProtKB-KW"/>
</dbReference>
<evidence type="ECO:0000256" key="2">
    <source>
        <dbReference type="ARBA" id="ARBA00022618"/>
    </source>
</evidence>
<dbReference type="EMBL" id="FRAW01000004">
    <property type="protein sequence ID" value="SHK32083.1"/>
    <property type="molecule type" value="Genomic_DNA"/>
</dbReference>
<evidence type="ECO:0000259" key="9">
    <source>
        <dbReference type="Pfam" id="PF01225"/>
    </source>
</evidence>
<dbReference type="Pfam" id="PF08245">
    <property type="entry name" value="Mur_ligase_M"/>
    <property type="match status" value="1"/>
</dbReference>
<proteinExistence type="predicted"/>
<dbReference type="SUPFAM" id="SSF51984">
    <property type="entry name" value="MurCD N-terminal domain"/>
    <property type="match status" value="1"/>
</dbReference>
<keyword evidence="7" id="KW-0131">Cell cycle</keyword>
<organism evidence="12 13">
    <name type="scientific">Fibrobacter intestinalis</name>
    <dbReference type="NCBI Taxonomy" id="28122"/>
    <lineage>
        <taxon>Bacteria</taxon>
        <taxon>Pseudomonadati</taxon>
        <taxon>Fibrobacterota</taxon>
        <taxon>Fibrobacteria</taxon>
        <taxon>Fibrobacterales</taxon>
        <taxon>Fibrobacteraceae</taxon>
        <taxon>Fibrobacter</taxon>
    </lineage>
</organism>
<evidence type="ECO:0000256" key="8">
    <source>
        <dbReference type="ARBA" id="ARBA00023316"/>
    </source>
</evidence>